<dbReference type="AlphaFoldDB" id="B1YH46"/>
<dbReference type="GO" id="GO:0008374">
    <property type="term" value="F:O-acyltransferase activity"/>
    <property type="evidence" value="ECO:0007669"/>
    <property type="project" value="TreeGrafter"/>
</dbReference>
<reference evidence="4 5" key="2">
    <citation type="journal article" date="2008" name="BMC Genomics">
        <title>Architecture of thermal adaptation in an Exiguobacterium sibiricum strain isolated from 3 million year old permafrost: a genome and transcriptome approach.</title>
        <authorList>
            <person name="Rodrigues D.F."/>
            <person name="Ivanova N."/>
            <person name="He Z."/>
            <person name="Huebner M."/>
            <person name="Zhou J."/>
            <person name="Tiedje J.M."/>
        </authorList>
    </citation>
    <scope>NUCLEOTIDE SEQUENCE [LARGE SCALE GENOMIC DNA]</scope>
    <source>
        <strain evidence="5">DSM 17290 / CIP 109462 / JCM 13490 / 255-15</strain>
    </source>
</reference>
<evidence type="ECO:0000256" key="1">
    <source>
        <dbReference type="ARBA" id="ARBA00007274"/>
    </source>
</evidence>
<dbReference type="HOGENOM" id="CLU_051638_3_4_9"/>
<name>B1YH46_EXIS2</name>
<dbReference type="InterPro" id="IPR001451">
    <property type="entry name" value="Hexapep"/>
</dbReference>
<dbReference type="Proteomes" id="UP000001681">
    <property type="component" value="Chromosome"/>
</dbReference>
<dbReference type="Gene3D" id="2.160.10.10">
    <property type="entry name" value="Hexapeptide repeat proteins"/>
    <property type="match status" value="1"/>
</dbReference>
<organism evidence="4 5">
    <name type="scientific">Exiguobacterium sibiricum (strain DSM 17290 / CCUG 55495 / CIP 109462 / JCM 13490 / 255-15)</name>
    <dbReference type="NCBI Taxonomy" id="262543"/>
    <lineage>
        <taxon>Bacteria</taxon>
        <taxon>Bacillati</taxon>
        <taxon>Bacillota</taxon>
        <taxon>Bacilli</taxon>
        <taxon>Bacillales</taxon>
        <taxon>Bacillales Family XII. Incertae Sedis</taxon>
        <taxon>Exiguobacterium</taxon>
    </lineage>
</organism>
<comment type="similarity">
    <text evidence="1">Belongs to the transferase hexapeptide repeat family.</text>
</comment>
<dbReference type="PANTHER" id="PTHR23416">
    <property type="entry name" value="SIALIC ACID SYNTHASE-RELATED"/>
    <property type="match status" value="1"/>
</dbReference>
<keyword evidence="3" id="KW-0677">Repeat</keyword>
<dbReference type="SUPFAM" id="SSF51161">
    <property type="entry name" value="Trimeric LpxA-like enzymes"/>
    <property type="match status" value="1"/>
</dbReference>
<reference evidence="5" key="3">
    <citation type="submission" date="2008-04" db="EMBL/GenBank/DDBJ databases">
        <title>Complete sequence of chromosome of Exiguobacterium sibiricum 255-15.</title>
        <authorList>
            <consortium name="US DOE Joint Genome Institute"/>
            <person name="Copeland A."/>
            <person name="Lucas S."/>
            <person name="Lapidus A."/>
            <person name="Glavina del Rio T."/>
            <person name="Dalin E."/>
            <person name="Tice H."/>
            <person name="Bruce D."/>
            <person name="Goodwin L."/>
            <person name="Pitluck S."/>
            <person name="Kiss H."/>
            <person name="Chertkov O."/>
            <person name="Monk C."/>
            <person name="Brettin T."/>
            <person name="Detter J.C."/>
            <person name="Han C."/>
            <person name="Kuske C.R."/>
            <person name="Schmutz J."/>
            <person name="Larimer F."/>
            <person name="Land M."/>
            <person name="Hauser L."/>
            <person name="Kyrpides N."/>
            <person name="Mikhailova N."/>
            <person name="Vishnivetskaya T."/>
            <person name="Rodrigues D.F."/>
            <person name="Gilichinsky D."/>
            <person name="Tiedje J."/>
            <person name="Richardson P."/>
        </authorList>
    </citation>
    <scope>NUCLEOTIDE SEQUENCE [LARGE SCALE GENOMIC DNA]</scope>
    <source>
        <strain evidence="5">DSM 17290 / CIP 109462 / JCM 13490 / 255-15</strain>
    </source>
</reference>
<keyword evidence="2 4" id="KW-0808">Transferase</keyword>
<dbReference type="EMBL" id="CP001022">
    <property type="protein sequence ID" value="ACB61107.1"/>
    <property type="molecule type" value="Genomic_DNA"/>
</dbReference>
<dbReference type="eggNOG" id="COG0110">
    <property type="taxonomic scope" value="Bacteria"/>
</dbReference>
<dbReference type="KEGG" id="esi:Exig_1652"/>
<evidence type="ECO:0000256" key="2">
    <source>
        <dbReference type="ARBA" id="ARBA00022679"/>
    </source>
</evidence>
<dbReference type="Pfam" id="PF00132">
    <property type="entry name" value="Hexapep"/>
    <property type="match status" value="1"/>
</dbReference>
<dbReference type="OrthoDB" id="9782926at2"/>
<sequence length="194" mass="21222">MILMESSSLLQQIQNRLIEADDPLLEQIHAVQRDGERLLHRLNQQLLSPMEFRETLGELIGQPVDESVVVLPPFYTDFGRHISLGTDIFINRGVMLTDLGSIQIDDHVLIGPFAKLLTVNHPVSPSERRGLSVKPIHLKGNAWIGAGATILPGVTIGENAIVAADATVTKDVPDLAIVAGTPARIIRYINESED</sequence>
<dbReference type="STRING" id="262543.Exig_1652"/>
<dbReference type="PROSITE" id="PS00101">
    <property type="entry name" value="HEXAPEP_TRANSFERASES"/>
    <property type="match status" value="1"/>
</dbReference>
<gene>
    <name evidence="4" type="ordered locus">Exig_1652</name>
</gene>
<keyword evidence="5" id="KW-1185">Reference proteome</keyword>
<protein>
    <submittedName>
        <fullName evidence="4">Transferase hexapeptide repeat containing protein</fullName>
    </submittedName>
</protein>
<evidence type="ECO:0000256" key="3">
    <source>
        <dbReference type="ARBA" id="ARBA00022737"/>
    </source>
</evidence>
<proteinExistence type="inferred from homology"/>
<dbReference type="PANTHER" id="PTHR23416:SF23">
    <property type="entry name" value="ACETYLTRANSFERASE C18B11.09C-RELATED"/>
    <property type="match status" value="1"/>
</dbReference>
<dbReference type="InterPro" id="IPR051159">
    <property type="entry name" value="Hexapeptide_acetyltransf"/>
</dbReference>
<accession>B1YH46</accession>
<dbReference type="CDD" id="cd03357">
    <property type="entry name" value="LbH_MAT_GAT"/>
    <property type="match status" value="1"/>
</dbReference>
<evidence type="ECO:0000313" key="5">
    <source>
        <dbReference type="Proteomes" id="UP000001681"/>
    </source>
</evidence>
<reference evidence="4 5" key="1">
    <citation type="journal article" date="2006" name="Extremophiles">
        <title>Characterization of Exiguobacterium isolates from the Siberian permafrost. Description of Exiguobacterium sibiricum sp. nov.</title>
        <authorList>
            <person name="Rodrigues D.F."/>
            <person name="Goris J."/>
            <person name="Vishnivetskaya T."/>
            <person name="Gilichinsky D."/>
            <person name="Thomashow M.F."/>
            <person name="Tiedje J.M."/>
        </authorList>
    </citation>
    <scope>NUCLEOTIDE SEQUENCE [LARGE SCALE GENOMIC DNA]</scope>
    <source>
        <strain evidence="5">DSM 17290 / CIP 109462 / JCM 13490 / 255-15</strain>
    </source>
</reference>
<evidence type="ECO:0000313" key="4">
    <source>
        <dbReference type="EMBL" id="ACB61107.1"/>
    </source>
</evidence>
<dbReference type="InterPro" id="IPR011004">
    <property type="entry name" value="Trimer_LpxA-like_sf"/>
</dbReference>
<dbReference type="InterPro" id="IPR018357">
    <property type="entry name" value="Hexapep_transf_CS"/>
</dbReference>